<reference evidence="1 2" key="1">
    <citation type="journal article" date="2011" name="PLoS Pathog.">
        <title>Dynamic evolution of pathogenicity revealed by sequencing and comparative genomics of 19 Pseudomonas syringae isolates.</title>
        <authorList>
            <person name="Baltrus D.A."/>
            <person name="Nishimura M.T."/>
            <person name="Romanchuk A."/>
            <person name="Chang J.H."/>
            <person name="Mukhtar M.S."/>
            <person name="Cherkis K."/>
            <person name="Roach J."/>
            <person name="Grant S.R."/>
            <person name="Jones C.D."/>
            <person name="Dangl J.L."/>
        </authorList>
    </citation>
    <scope>NUCLEOTIDE SEQUENCE [LARGE SCALE GENOMIC DNA]</scope>
    <source>
        <strain evidence="2">M301072PT</strain>
    </source>
</reference>
<sequence>KPASPMSLDEYCSRPHVVVSHVASVNSFSDEWLTALGRKRQVVF</sequence>
<dbReference type="Gene3D" id="3.40.190.10">
    <property type="entry name" value="Periplasmic binding protein-like II"/>
    <property type="match status" value="1"/>
</dbReference>
<proteinExistence type="predicted"/>
<evidence type="ECO:0000313" key="2">
    <source>
        <dbReference type="Proteomes" id="UP000004471"/>
    </source>
</evidence>
<comment type="caution">
    <text evidence="1">The sequence shown here is derived from an EMBL/GenBank/DDBJ whole genome shotgun (WGS) entry which is preliminary data.</text>
</comment>
<dbReference type="HOGENOM" id="CLU_3226614_0_0_6"/>
<name>F3FZA4_PSESX</name>
<feature type="non-terminal residue" evidence="1">
    <location>
        <position position="1"/>
    </location>
</feature>
<dbReference type="AlphaFoldDB" id="F3FZA4"/>
<accession>F3FZA4</accession>
<dbReference type="EMBL" id="AEAH01003750">
    <property type="protein sequence ID" value="EGH35546.1"/>
    <property type="molecule type" value="Genomic_DNA"/>
</dbReference>
<organism evidence="1 2">
    <name type="scientific">Pseudomonas syringae pv. japonica str. M301072</name>
    <dbReference type="NCBI Taxonomy" id="629262"/>
    <lineage>
        <taxon>Bacteria</taxon>
        <taxon>Pseudomonadati</taxon>
        <taxon>Pseudomonadota</taxon>
        <taxon>Gammaproteobacteria</taxon>
        <taxon>Pseudomonadales</taxon>
        <taxon>Pseudomonadaceae</taxon>
        <taxon>Pseudomonas</taxon>
        <taxon>Pseudomonas syringae</taxon>
    </lineage>
</organism>
<dbReference type="Proteomes" id="UP000004471">
    <property type="component" value="Unassembled WGS sequence"/>
</dbReference>
<evidence type="ECO:0000313" key="1">
    <source>
        <dbReference type="EMBL" id="EGH35546.1"/>
    </source>
</evidence>
<feature type="non-terminal residue" evidence="1">
    <location>
        <position position="44"/>
    </location>
</feature>
<gene>
    <name evidence="1" type="ORF">PSYJA_43616</name>
</gene>
<protein>
    <submittedName>
        <fullName evidence="1">Uncharacterized protein</fullName>
    </submittedName>
</protein>